<dbReference type="Gene3D" id="3.40.50.720">
    <property type="entry name" value="NAD(P)-binding Rossmann-like Domain"/>
    <property type="match status" value="1"/>
</dbReference>
<reference evidence="3 4" key="1">
    <citation type="submission" date="2019-07" db="EMBL/GenBank/DDBJ databases">
        <title>Whole genome shotgun sequence of Thiobacillus plumbophilus NBRC 107929.</title>
        <authorList>
            <person name="Hosoyama A."/>
            <person name="Uohara A."/>
            <person name="Ohji S."/>
            <person name="Ichikawa N."/>
        </authorList>
    </citation>
    <scope>NUCLEOTIDE SEQUENCE [LARGE SCALE GENOMIC DNA]</scope>
    <source>
        <strain evidence="3 4">NBRC 107929</strain>
    </source>
</reference>
<dbReference type="InterPro" id="IPR036291">
    <property type="entry name" value="NAD(P)-bd_dom_sf"/>
</dbReference>
<accession>A0A512LAU1</accession>
<dbReference type="AlphaFoldDB" id="A0A512LAU1"/>
<dbReference type="FunFam" id="3.40.50.720:FF:000084">
    <property type="entry name" value="Short-chain dehydrogenase reductase"/>
    <property type="match status" value="1"/>
</dbReference>
<dbReference type="OrthoDB" id="9809287at2"/>
<evidence type="ECO:0000313" key="4">
    <source>
        <dbReference type="Proteomes" id="UP000321337"/>
    </source>
</evidence>
<dbReference type="PANTHER" id="PTHR42760:SF133">
    <property type="entry name" value="3-OXOACYL-[ACYL-CARRIER-PROTEIN] REDUCTASE"/>
    <property type="match status" value="1"/>
</dbReference>
<keyword evidence="4" id="KW-1185">Reference proteome</keyword>
<name>A0A512LAU1_9PROT</name>
<dbReference type="GO" id="GO:0006633">
    <property type="term" value="P:fatty acid biosynthetic process"/>
    <property type="evidence" value="ECO:0007669"/>
    <property type="project" value="TreeGrafter"/>
</dbReference>
<evidence type="ECO:0000256" key="1">
    <source>
        <dbReference type="ARBA" id="ARBA00006484"/>
    </source>
</evidence>
<dbReference type="InterPro" id="IPR002347">
    <property type="entry name" value="SDR_fam"/>
</dbReference>
<dbReference type="Proteomes" id="UP000321337">
    <property type="component" value="Unassembled WGS sequence"/>
</dbReference>
<evidence type="ECO:0000256" key="2">
    <source>
        <dbReference type="ARBA" id="ARBA00023002"/>
    </source>
</evidence>
<dbReference type="PROSITE" id="PS00061">
    <property type="entry name" value="ADH_SHORT"/>
    <property type="match status" value="1"/>
</dbReference>
<protein>
    <submittedName>
        <fullName evidence="3">3-hydroxyacyl-CoA dehydrogenase</fullName>
    </submittedName>
</protein>
<gene>
    <name evidence="3" type="ORF">TPL01_27430</name>
</gene>
<dbReference type="SUPFAM" id="SSF51735">
    <property type="entry name" value="NAD(P)-binding Rossmann-fold domains"/>
    <property type="match status" value="1"/>
</dbReference>
<dbReference type="GO" id="GO:0016616">
    <property type="term" value="F:oxidoreductase activity, acting on the CH-OH group of donors, NAD or NADP as acceptor"/>
    <property type="evidence" value="ECO:0007669"/>
    <property type="project" value="TreeGrafter"/>
</dbReference>
<dbReference type="GO" id="GO:0048038">
    <property type="term" value="F:quinone binding"/>
    <property type="evidence" value="ECO:0007669"/>
    <property type="project" value="TreeGrafter"/>
</dbReference>
<dbReference type="Pfam" id="PF13561">
    <property type="entry name" value="adh_short_C2"/>
    <property type="match status" value="1"/>
</dbReference>
<dbReference type="PRINTS" id="PR00080">
    <property type="entry name" value="SDRFAMILY"/>
</dbReference>
<comment type="caution">
    <text evidence="3">The sequence shown here is derived from an EMBL/GenBank/DDBJ whole genome shotgun (WGS) entry which is preliminary data.</text>
</comment>
<dbReference type="PRINTS" id="PR00081">
    <property type="entry name" value="GDHRDH"/>
</dbReference>
<dbReference type="RefSeq" id="WP_147074571.1">
    <property type="nucleotide sequence ID" value="NZ_AP021884.1"/>
</dbReference>
<dbReference type="CDD" id="cd05233">
    <property type="entry name" value="SDR_c"/>
    <property type="match status" value="1"/>
</dbReference>
<sequence length="258" mass="27688">MSSLDFSGLSVVVTGAASGIGLAVARAFIEHGACVEMVDKDAAALKEASGQLARITSHVVDLSQPDQVASFAHCLQERGIRIHALINNAGIEYPTPLDDDSLGAAQRWAALLHNNVTSMYLLTRALFPLFRQDASIINQSSIWGKTGVADFSAYVASKHAVIGLTRSLAWELGKRRIRVNAVCPGWVRTDTAMRSLKNISDYMGRSEVEVLNEILARQAIPELLEPADIAGTFLFLASPLARAITGQTIVVSNGEVMS</sequence>
<evidence type="ECO:0000313" key="3">
    <source>
        <dbReference type="EMBL" id="GEP31605.1"/>
    </source>
</evidence>
<dbReference type="EMBL" id="BKAD01000032">
    <property type="protein sequence ID" value="GEP31605.1"/>
    <property type="molecule type" value="Genomic_DNA"/>
</dbReference>
<keyword evidence="2" id="KW-0560">Oxidoreductase</keyword>
<organism evidence="3 4">
    <name type="scientific">Sulfuriferula plumbiphila</name>
    <dbReference type="NCBI Taxonomy" id="171865"/>
    <lineage>
        <taxon>Bacteria</taxon>
        <taxon>Pseudomonadati</taxon>
        <taxon>Pseudomonadota</taxon>
        <taxon>Betaproteobacteria</taxon>
        <taxon>Nitrosomonadales</taxon>
        <taxon>Sulfuricellaceae</taxon>
        <taxon>Sulfuriferula</taxon>
    </lineage>
</organism>
<dbReference type="InterPro" id="IPR020904">
    <property type="entry name" value="Sc_DH/Rdtase_CS"/>
</dbReference>
<dbReference type="PANTHER" id="PTHR42760">
    <property type="entry name" value="SHORT-CHAIN DEHYDROGENASES/REDUCTASES FAMILY MEMBER"/>
    <property type="match status" value="1"/>
</dbReference>
<proteinExistence type="inferred from homology"/>
<comment type="similarity">
    <text evidence="1">Belongs to the short-chain dehydrogenases/reductases (SDR) family.</text>
</comment>